<dbReference type="EMBL" id="CM042057">
    <property type="protein sequence ID" value="KAI3693061.1"/>
    <property type="molecule type" value="Genomic_DNA"/>
</dbReference>
<reference evidence="2" key="1">
    <citation type="journal article" date="2022" name="Mol. Ecol. Resour.">
        <title>The genomes of chicory, endive, great burdock and yacon provide insights into Asteraceae palaeo-polyploidization history and plant inulin production.</title>
        <authorList>
            <person name="Fan W."/>
            <person name="Wang S."/>
            <person name="Wang H."/>
            <person name="Wang A."/>
            <person name="Jiang F."/>
            <person name="Liu H."/>
            <person name="Zhao H."/>
            <person name="Xu D."/>
            <person name="Zhang Y."/>
        </authorList>
    </citation>
    <scope>NUCLEOTIDE SEQUENCE [LARGE SCALE GENOMIC DNA]</scope>
    <source>
        <strain evidence="2">cv. Niubang</strain>
    </source>
</reference>
<evidence type="ECO:0000313" key="2">
    <source>
        <dbReference type="Proteomes" id="UP001055879"/>
    </source>
</evidence>
<dbReference type="Proteomes" id="UP001055879">
    <property type="component" value="Linkage Group LG11"/>
</dbReference>
<sequence length="195" mass="21306">MNFFTGANKALGLEPEVGAEKVYGSVLKCGSGLNVFPGPDLGENETSPSPILGTTAVTLVTEAVRTEQQSKSNSIHKNKSMKEIAVDNQEALLERSSAKQEGENSKRKKMDGLGIGRGMVSFHTLKQMARSNHSRSRQNKLRKSKESTKDEKSKGRRASSCNSGSQLAISNEFRSTDTTEKLVDFGNKIGIRWNQ</sequence>
<proteinExistence type="predicted"/>
<name>A0ACB8Z6G8_ARCLA</name>
<organism evidence="1 2">
    <name type="scientific">Arctium lappa</name>
    <name type="common">Greater burdock</name>
    <name type="synonym">Lappa major</name>
    <dbReference type="NCBI Taxonomy" id="4217"/>
    <lineage>
        <taxon>Eukaryota</taxon>
        <taxon>Viridiplantae</taxon>
        <taxon>Streptophyta</taxon>
        <taxon>Embryophyta</taxon>
        <taxon>Tracheophyta</taxon>
        <taxon>Spermatophyta</taxon>
        <taxon>Magnoliopsida</taxon>
        <taxon>eudicotyledons</taxon>
        <taxon>Gunneridae</taxon>
        <taxon>Pentapetalae</taxon>
        <taxon>asterids</taxon>
        <taxon>campanulids</taxon>
        <taxon>Asterales</taxon>
        <taxon>Asteraceae</taxon>
        <taxon>Carduoideae</taxon>
        <taxon>Cardueae</taxon>
        <taxon>Arctiinae</taxon>
        <taxon>Arctium</taxon>
    </lineage>
</organism>
<keyword evidence="2" id="KW-1185">Reference proteome</keyword>
<reference evidence="1 2" key="2">
    <citation type="journal article" date="2022" name="Mol. Ecol. Resour.">
        <title>The genomes of chicory, endive, great burdock and yacon provide insights into Asteraceae paleo-polyploidization history and plant inulin production.</title>
        <authorList>
            <person name="Fan W."/>
            <person name="Wang S."/>
            <person name="Wang H."/>
            <person name="Wang A."/>
            <person name="Jiang F."/>
            <person name="Liu H."/>
            <person name="Zhao H."/>
            <person name="Xu D."/>
            <person name="Zhang Y."/>
        </authorList>
    </citation>
    <scope>NUCLEOTIDE SEQUENCE [LARGE SCALE GENOMIC DNA]</scope>
    <source>
        <strain evidence="2">cv. Niubang</strain>
    </source>
</reference>
<gene>
    <name evidence="1" type="ORF">L6452_32889</name>
</gene>
<evidence type="ECO:0000313" key="1">
    <source>
        <dbReference type="EMBL" id="KAI3693061.1"/>
    </source>
</evidence>
<accession>A0ACB8Z6G8</accession>
<protein>
    <submittedName>
        <fullName evidence="1">Uncharacterized protein</fullName>
    </submittedName>
</protein>
<comment type="caution">
    <text evidence="1">The sequence shown here is derived from an EMBL/GenBank/DDBJ whole genome shotgun (WGS) entry which is preliminary data.</text>
</comment>